<sequence length="95" mass="11222">MINRLNFEGYIEKIIFRNSQVVKFTVVNQVKGKTKKITATLFNRDDLVMLFNSVDNLLGRLVVVMGEIYEQNYKDKKTNEWINTYCVQVDKIVER</sequence>
<dbReference type="Proteomes" id="UP000655830">
    <property type="component" value="Unassembled WGS sequence"/>
</dbReference>
<accession>A0A926EKY5</accession>
<keyword evidence="2" id="KW-1185">Reference proteome</keyword>
<proteinExistence type="predicted"/>
<dbReference type="EMBL" id="JACRSY010000056">
    <property type="protein sequence ID" value="MBC8581504.1"/>
    <property type="molecule type" value="Genomic_DNA"/>
</dbReference>
<dbReference type="RefSeq" id="WP_249334460.1">
    <property type="nucleotide sequence ID" value="NZ_JACRSY010000056.1"/>
</dbReference>
<name>A0A926EKY5_9FIRM</name>
<reference evidence="1" key="1">
    <citation type="submission" date="2020-08" db="EMBL/GenBank/DDBJ databases">
        <title>Genome public.</title>
        <authorList>
            <person name="Liu C."/>
            <person name="Sun Q."/>
        </authorList>
    </citation>
    <scope>NUCLEOTIDE SEQUENCE</scope>
    <source>
        <strain evidence="1">NSJ-12</strain>
    </source>
</reference>
<evidence type="ECO:0000313" key="2">
    <source>
        <dbReference type="Proteomes" id="UP000655830"/>
    </source>
</evidence>
<dbReference type="AlphaFoldDB" id="A0A926EKY5"/>
<evidence type="ECO:0000313" key="1">
    <source>
        <dbReference type="EMBL" id="MBC8581504.1"/>
    </source>
</evidence>
<comment type="caution">
    <text evidence="1">The sequence shown here is derived from an EMBL/GenBank/DDBJ whole genome shotgun (WGS) entry which is preliminary data.</text>
</comment>
<organism evidence="1 2">
    <name type="scientific">Zhenhengia yiwuensis</name>
    <dbReference type="NCBI Taxonomy" id="2763666"/>
    <lineage>
        <taxon>Bacteria</taxon>
        <taxon>Bacillati</taxon>
        <taxon>Bacillota</taxon>
        <taxon>Clostridia</taxon>
        <taxon>Lachnospirales</taxon>
        <taxon>Lachnospiraceae</taxon>
        <taxon>Zhenhengia</taxon>
    </lineage>
</organism>
<gene>
    <name evidence="1" type="ORF">H8718_18640</name>
</gene>
<protein>
    <submittedName>
        <fullName evidence="1">Uncharacterized protein</fullName>
    </submittedName>
</protein>